<gene>
    <name evidence="1" type="ORF">ANPL_02715</name>
</gene>
<protein>
    <submittedName>
        <fullName evidence="1">Uncharacterized protein</fullName>
    </submittedName>
</protein>
<dbReference type="AlphaFoldDB" id="A0A858PYD9"/>
<evidence type="ECO:0000313" key="1">
    <source>
        <dbReference type="EMBL" id="QJC27605.1"/>
    </source>
</evidence>
<sequence>MNPLWTIFSQKTIAHWDNPGSIPDNFEGLLKKSYVYCFYSDIPYFKDPPTTLGDIINDLEGISVILLQEVFNGNDIAYADTDAILATGSFTSEDTRPEAYALFNRPPEIESAARPGTSLESHSAQPHVVARNTPPLLFPWTAGYHRVPLQAYEIAYVCYYAVSNRKL</sequence>
<organism evidence="1 2">
    <name type="scientific">Anaplasma platys</name>
    <dbReference type="NCBI Taxonomy" id="949"/>
    <lineage>
        <taxon>Bacteria</taxon>
        <taxon>Pseudomonadati</taxon>
        <taxon>Pseudomonadota</taxon>
        <taxon>Alphaproteobacteria</taxon>
        <taxon>Rickettsiales</taxon>
        <taxon>Anaplasmataceae</taxon>
        <taxon>Anaplasma</taxon>
    </lineage>
</organism>
<evidence type="ECO:0000313" key="2">
    <source>
        <dbReference type="Proteomes" id="UP000500930"/>
    </source>
</evidence>
<dbReference type="EMBL" id="CP046391">
    <property type="protein sequence ID" value="QJC27605.1"/>
    <property type="molecule type" value="Genomic_DNA"/>
</dbReference>
<dbReference type="KEGG" id="aplt:ANPL_02715"/>
<name>A0A858PYD9_9RICK</name>
<keyword evidence="2" id="KW-1185">Reference proteome</keyword>
<accession>A0A858PYD9</accession>
<proteinExistence type="predicted"/>
<dbReference type="Proteomes" id="UP000500930">
    <property type="component" value="Chromosome"/>
</dbReference>
<reference evidence="1 2" key="1">
    <citation type="journal article" date="2020" name="Pathogens">
        <title>First Whole Genome Sequence of Anaplasma platys, an Obligate Intracellular Rickettsial Pathogen of Dogs.</title>
        <authorList>
            <person name="Llanes A."/>
            <person name="Rajeev S."/>
        </authorList>
    </citation>
    <scope>NUCLEOTIDE SEQUENCE [LARGE SCALE GENOMIC DNA]</scope>
    <source>
        <strain evidence="1 2">S3</strain>
    </source>
</reference>